<feature type="domain" description="BTB" evidence="2">
    <location>
        <begin position="44"/>
        <end position="103"/>
    </location>
</feature>
<dbReference type="EMBL" id="AZBU02000010">
    <property type="protein sequence ID" value="TKR63502.1"/>
    <property type="molecule type" value="Genomic_DNA"/>
</dbReference>
<name>A0A4U5M456_STECR</name>
<evidence type="ECO:0000313" key="3">
    <source>
        <dbReference type="EMBL" id="TKR63502.1"/>
    </source>
</evidence>
<proteinExistence type="predicted"/>
<gene>
    <name evidence="3" type="ORF">L596_027323</name>
</gene>
<dbReference type="Pfam" id="PF00651">
    <property type="entry name" value="BTB"/>
    <property type="match status" value="1"/>
</dbReference>
<feature type="region of interest" description="Disordered" evidence="1">
    <location>
        <begin position="289"/>
        <end position="321"/>
    </location>
</feature>
<accession>A0A4U5M456</accession>
<dbReference type="Proteomes" id="UP000298663">
    <property type="component" value="Unassembled WGS sequence"/>
</dbReference>
<dbReference type="InterPro" id="IPR011333">
    <property type="entry name" value="SKP1/BTB/POZ_sf"/>
</dbReference>
<evidence type="ECO:0000256" key="1">
    <source>
        <dbReference type="SAM" id="MobiDB-lite"/>
    </source>
</evidence>
<organism evidence="3 4">
    <name type="scientific">Steinernema carpocapsae</name>
    <name type="common">Entomopathogenic nematode</name>
    <dbReference type="NCBI Taxonomy" id="34508"/>
    <lineage>
        <taxon>Eukaryota</taxon>
        <taxon>Metazoa</taxon>
        <taxon>Ecdysozoa</taxon>
        <taxon>Nematoda</taxon>
        <taxon>Chromadorea</taxon>
        <taxon>Rhabditida</taxon>
        <taxon>Tylenchina</taxon>
        <taxon>Panagrolaimomorpha</taxon>
        <taxon>Strongyloidoidea</taxon>
        <taxon>Steinernematidae</taxon>
        <taxon>Steinernema</taxon>
    </lineage>
</organism>
<dbReference type="PROSITE" id="PS50097">
    <property type="entry name" value="BTB"/>
    <property type="match status" value="1"/>
</dbReference>
<dbReference type="InterPro" id="IPR000210">
    <property type="entry name" value="BTB/POZ_dom"/>
</dbReference>
<dbReference type="AlphaFoldDB" id="A0A4U5M456"/>
<reference evidence="3 4" key="2">
    <citation type="journal article" date="2019" name="G3 (Bethesda)">
        <title>Hybrid Assembly of the Genome of the Entomopathogenic Nematode Steinernema carpocapsae Identifies the X-Chromosome.</title>
        <authorList>
            <person name="Serra L."/>
            <person name="Macchietto M."/>
            <person name="Macias-Munoz A."/>
            <person name="McGill C.J."/>
            <person name="Rodriguez I.M."/>
            <person name="Rodriguez B."/>
            <person name="Murad R."/>
            <person name="Mortazavi A."/>
        </authorList>
    </citation>
    <scope>NUCLEOTIDE SEQUENCE [LARGE SCALE GENOMIC DNA]</scope>
    <source>
        <strain evidence="3 4">ALL</strain>
    </source>
</reference>
<reference evidence="3 4" key="1">
    <citation type="journal article" date="2015" name="Genome Biol.">
        <title>Comparative genomics of Steinernema reveals deeply conserved gene regulatory networks.</title>
        <authorList>
            <person name="Dillman A.R."/>
            <person name="Macchietto M."/>
            <person name="Porter C.F."/>
            <person name="Rogers A."/>
            <person name="Williams B."/>
            <person name="Antoshechkin I."/>
            <person name="Lee M.M."/>
            <person name="Goodwin Z."/>
            <person name="Lu X."/>
            <person name="Lewis E.E."/>
            <person name="Goodrich-Blair H."/>
            <person name="Stock S.P."/>
            <person name="Adams B.J."/>
            <person name="Sternberg P.W."/>
            <person name="Mortazavi A."/>
        </authorList>
    </citation>
    <scope>NUCLEOTIDE SEQUENCE [LARGE SCALE GENOMIC DNA]</scope>
    <source>
        <strain evidence="3 4">ALL</strain>
    </source>
</reference>
<sequence length="321" mass="35899">MSSAAVDAKVPSEEWTNCSTCSLPGTAKWNHKWHSALRWKFSGADAMIITNDGSKVGVNRRRLAAQSPFFNAVFFGGFSESPKRAVRLPSISYDRLYEALYVMEKLDILGSDFVFNISLTKTLQIYETANFLAIDKVSEWLADLAIKLMVPEELINTFRRVEYRCPPFASRLHTLIVHNFDRIYYNQTFLMLKEAELVGFLKNHRLNLTPKQEKTMVEEFLVYHPEEENQVLQAMRQETLKRTDEWGYLGRPRTPNKVLITFGGWSTGGPSAAVEAFDIVACLTRPAPTTPLSASTAPSSPSAASTASTTSPPCAGSTLTR</sequence>
<keyword evidence="4" id="KW-1185">Reference proteome</keyword>
<protein>
    <recommendedName>
        <fullName evidence="2">BTB domain-containing protein</fullName>
    </recommendedName>
</protein>
<dbReference type="OrthoDB" id="5803581at2759"/>
<dbReference type="STRING" id="34508.A0A4U5M456"/>
<dbReference type="Gene3D" id="3.30.710.10">
    <property type="entry name" value="Potassium Channel Kv1.1, Chain A"/>
    <property type="match status" value="1"/>
</dbReference>
<dbReference type="SUPFAM" id="SSF54695">
    <property type="entry name" value="POZ domain"/>
    <property type="match status" value="1"/>
</dbReference>
<evidence type="ECO:0000259" key="2">
    <source>
        <dbReference type="PROSITE" id="PS50097"/>
    </source>
</evidence>
<evidence type="ECO:0000313" key="4">
    <source>
        <dbReference type="Proteomes" id="UP000298663"/>
    </source>
</evidence>
<comment type="caution">
    <text evidence="3">The sequence shown here is derived from an EMBL/GenBank/DDBJ whole genome shotgun (WGS) entry which is preliminary data.</text>
</comment>